<reference evidence="2 3" key="1">
    <citation type="submission" date="2017-09" db="EMBL/GenBank/DDBJ databases">
        <authorList>
            <person name="Ehlers B."/>
            <person name="Leendertz F.H."/>
        </authorList>
    </citation>
    <scope>NUCLEOTIDE SEQUENCE [LARGE SCALE GENOMIC DNA]</scope>
    <source>
        <strain evidence="2 3">CGMCC 4.7095</strain>
    </source>
</reference>
<keyword evidence="3" id="KW-1185">Reference proteome</keyword>
<feature type="compositionally biased region" description="Low complexity" evidence="1">
    <location>
        <begin position="1"/>
        <end position="22"/>
    </location>
</feature>
<feature type="compositionally biased region" description="Basic and acidic residues" evidence="1">
    <location>
        <begin position="249"/>
        <end position="261"/>
    </location>
</feature>
<dbReference type="Proteomes" id="UP000219072">
    <property type="component" value="Unassembled WGS sequence"/>
</dbReference>
<evidence type="ECO:0000256" key="1">
    <source>
        <dbReference type="SAM" id="MobiDB-lite"/>
    </source>
</evidence>
<organism evidence="2 3">
    <name type="scientific">Streptomyces zhaozhouensis</name>
    <dbReference type="NCBI Taxonomy" id="1300267"/>
    <lineage>
        <taxon>Bacteria</taxon>
        <taxon>Bacillati</taxon>
        <taxon>Actinomycetota</taxon>
        <taxon>Actinomycetes</taxon>
        <taxon>Kitasatosporales</taxon>
        <taxon>Streptomycetaceae</taxon>
        <taxon>Streptomyces</taxon>
    </lineage>
</organism>
<feature type="region of interest" description="Disordered" evidence="1">
    <location>
        <begin position="238"/>
        <end position="262"/>
    </location>
</feature>
<evidence type="ECO:0000313" key="2">
    <source>
        <dbReference type="EMBL" id="SOD62624.1"/>
    </source>
</evidence>
<sequence>MPAAGGATGNAAGSSAGSSAGAEPGVRLPAAFLARALDGAAPDSPVTVLAVDRAGTLPAGPERDALLAALLTGPHAGSAPEGLLAAAVGAETDAPVLAALAHPDCPEEWHAAVAARRADERLGALAHAGAHPASRAAVVAELRRRVPAPAPVTPEAVERPDAARLVLRSPDLAPEVLAAAVALLPGPPAQLTEGQELNAWVAAHGAALSAWRALWREVLTTHADRVTALWALLSRDADAPAGGQASGRTGERAGEQAREQTGEQTRAVVAELLLGTLPHALPAALLVELAEADLARFAGAALTSRVCRLRVEGHAPEEAAARVAEELAALPEPDRRLPSAYLGTFGATPERGLAAATDWIARALAERWRPLLEPDTDHRLPWRSPPETRAALRARYAEAALAALALWRPRPGFPVCQPGQLAWLAELARLLPADQRPALAERAGALLADAREGRAHRRRRRGAYPAAEDPAFDRALHATRRALGLDRRERPADAPLDELSWQPAAVLDALAGPGATDGTLERLLLAHAVRGYPLGPAFDSLLARHSAPADALHRLTGQLRTLLGPHPGAAGAWTEAVTVSPHRTRATLRALPAHLALAAPPPPPDEAGALPTVLSLVTEALAARPAAWHHFATGPLRDRPLGEALDRALARPAGR</sequence>
<name>A0A286DVM8_9ACTN</name>
<accession>A0A286DVM8</accession>
<dbReference type="OrthoDB" id="3907047at2"/>
<dbReference type="EMBL" id="OCNE01000006">
    <property type="protein sequence ID" value="SOD62624.1"/>
    <property type="molecule type" value="Genomic_DNA"/>
</dbReference>
<dbReference type="AlphaFoldDB" id="A0A286DVM8"/>
<dbReference type="RefSeq" id="WP_097231088.1">
    <property type="nucleotide sequence ID" value="NZ_OCNE01000006.1"/>
</dbReference>
<gene>
    <name evidence="2" type="ORF">SAMN06297387_106201</name>
</gene>
<evidence type="ECO:0000313" key="3">
    <source>
        <dbReference type="Proteomes" id="UP000219072"/>
    </source>
</evidence>
<proteinExistence type="predicted"/>
<protein>
    <submittedName>
        <fullName evidence="2">Uncharacterized protein</fullName>
    </submittedName>
</protein>
<feature type="region of interest" description="Disordered" evidence="1">
    <location>
        <begin position="1"/>
        <end position="23"/>
    </location>
</feature>